<dbReference type="OrthoDB" id="10348154at2759"/>
<dbReference type="EMBL" id="KV441387">
    <property type="protein sequence ID" value="OAF62805.1"/>
    <property type="molecule type" value="Genomic_DNA"/>
</dbReference>
<accession>A0A177AL96</accession>
<gene>
    <name evidence="1" type="ORF">VC83_01229</name>
</gene>
<name>A0A177AL96_9PEZI</name>
<dbReference type="Proteomes" id="UP000077154">
    <property type="component" value="Unassembled WGS sequence"/>
</dbReference>
<proteinExistence type="predicted"/>
<dbReference type="AlphaFoldDB" id="A0A177AL96"/>
<sequence length="139" mass="14952">MPPLTELLLQALKSHTQIYNRNTTNPSSAMKFLQLLATTALLGLSMANPTPDANADVEIPADLDKRACTSLSSAKCHGSSGVSGGIYCGYCAVIQGTDWAIRNHRYYAYQINGAMKSCCSYGYRDSCEKNAGSALQCPF</sequence>
<evidence type="ECO:0000313" key="1">
    <source>
        <dbReference type="EMBL" id="OAF62805.1"/>
    </source>
</evidence>
<organism evidence="1">
    <name type="scientific">Pseudogymnoascus destructans</name>
    <dbReference type="NCBI Taxonomy" id="655981"/>
    <lineage>
        <taxon>Eukaryota</taxon>
        <taxon>Fungi</taxon>
        <taxon>Dikarya</taxon>
        <taxon>Ascomycota</taxon>
        <taxon>Pezizomycotina</taxon>
        <taxon>Leotiomycetes</taxon>
        <taxon>Thelebolales</taxon>
        <taxon>Thelebolaceae</taxon>
        <taxon>Pseudogymnoascus</taxon>
    </lineage>
</organism>
<dbReference type="RefSeq" id="XP_024328076.1">
    <property type="nucleotide sequence ID" value="XM_024464913.1"/>
</dbReference>
<protein>
    <submittedName>
        <fullName evidence="1">Uncharacterized protein</fullName>
    </submittedName>
</protein>
<reference evidence="1" key="1">
    <citation type="submission" date="2016-03" db="EMBL/GenBank/DDBJ databases">
        <title>Updated assembly of Pseudogymnoascus destructans, the fungus causing white-nose syndrome of bats.</title>
        <authorList>
            <person name="Palmer J.M."/>
            <person name="Drees K.P."/>
            <person name="Foster J.T."/>
            <person name="Lindner D.L."/>
        </authorList>
    </citation>
    <scope>NUCLEOTIDE SEQUENCE [LARGE SCALE GENOMIC DNA]</scope>
    <source>
        <strain evidence="1">20631-21</strain>
    </source>
</reference>
<dbReference type="GeneID" id="36284320"/>